<name>A0ABT1RQI6_9FIRM</name>
<evidence type="ECO:0000313" key="12">
    <source>
        <dbReference type="EMBL" id="MCQ4637458.1"/>
    </source>
</evidence>
<proteinExistence type="inferred from homology"/>
<dbReference type="Proteomes" id="UP001524502">
    <property type="component" value="Unassembled WGS sequence"/>
</dbReference>
<feature type="transmembrane region" description="Helical" evidence="10">
    <location>
        <begin position="26"/>
        <end position="46"/>
    </location>
</feature>
<dbReference type="PANTHER" id="PTHR12428">
    <property type="entry name" value="OXA1"/>
    <property type="match status" value="1"/>
</dbReference>
<evidence type="ECO:0000256" key="8">
    <source>
        <dbReference type="ARBA" id="ARBA00023186"/>
    </source>
</evidence>
<feature type="transmembrane region" description="Helical" evidence="10">
    <location>
        <begin position="89"/>
        <end position="112"/>
    </location>
</feature>
<keyword evidence="4 9" id="KW-0812">Transmembrane</keyword>
<evidence type="ECO:0000256" key="5">
    <source>
        <dbReference type="ARBA" id="ARBA00022927"/>
    </source>
</evidence>
<dbReference type="InterPro" id="IPR028055">
    <property type="entry name" value="YidC/Oxa/ALB_C"/>
</dbReference>
<sequence length="235" mass="27041">MYTILGVIAKPLGWLLSFLYGFIDNYGITIIVFTIIVKLCLYPLYIKQTKSTARMSEIQPKMAALQRKYANDKETLNIKMAELYKEEKFNPMGGCLPMLIQMPIIMGLFALLRNPMAYMSDDSMLFAVHEKFLWIMDLSQPDKWILPILAGIATFIAFSLNQQQTDDAGAAAQMNGMMKMMKYVFPIMIVWMGRSFPSGLAVYWALGQVMQIFFNLHLKTVRKKMKEEAKKKKKK</sequence>
<dbReference type="PRINTS" id="PR01900">
    <property type="entry name" value="YIDCPROTEIN"/>
</dbReference>
<reference evidence="12 13" key="1">
    <citation type="submission" date="2022-06" db="EMBL/GenBank/DDBJ databases">
        <title>Isolation of gut microbiota from human fecal samples.</title>
        <authorList>
            <person name="Pamer E.G."/>
            <person name="Barat B."/>
            <person name="Waligurski E."/>
            <person name="Medina S."/>
            <person name="Paddock L."/>
            <person name="Mostad J."/>
        </authorList>
    </citation>
    <scope>NUCLEOTIDE SEQUENCE [LARGE SCALE GENOMIC DNA]</scope>
    <source>
        <strain evidence="12 13">SL.3.17</strain>
    </source>
</reference>
<dbReference type="InterPro" id="IPR001708">
    <property type="entry name" value="YidC/ALB3/OXA1/COX18"/>
</dbReference>
<evidence type="ECO:0000256" key="10">
    <source>
        <dbReference type="SAM" id="Phobius"/>
    </source>
</evidence>
<dbReference type="EMBL" id="JANFXK010000013">
    <property type="protein sequence ID" value="MCQ4637458.1"/>
    <property type="molecule type" value="Genomic_DNA"/>
</dbReference>
<dbReference type="CDD" id="cd20070">
    <property type="entry name" value="5TM_YidC_Alb3"/>
    <property type="match status" value="1"/>
</dbReference>
<dbReference type="RefSeq" id="WP_256132647.1">
    <property type="nucleotide sequence ID" value="NZ_JANFXK010000013.1"/>
</dbReference>
<evidence type="ECO:0000256" key="9">
    <source>
        <dbReference type="RuleBase" id="RU003945"/>
    </source>
</evidence>
<keyword evidence="13" id="KW-1185">Reference proteome</keyword>
<organism evidence="12 13">
    <name type="scientific">Anaerovorax odorimutans</name>
    <dbReference type="NCBI Taxonomy" id="109327"/>
    <lineage>
        <taxon>Bacteria</taxon>
        <taxon>Bacillati</taxon>
        <taxon>Bacillota</taxon>
        <taxon>Clostridia</taxon>
        <taxon>Peptostreptococcales</taxon>
        <taxon>Anaerovoracaceae</taxon>
        <taxon>Anaerovorax</taxon>
    </lineage>
</organism>
<dbReference type="Pfam" id="PF02096">
    <property type="entry name" value="60KD_IMP"/>
    <property type="match status" value="1"/>
</dbReference>
<comment type="similarity">
    <text evidence="9">Belongs to the OXA1/ALB3/YidC family.</text>
</comment>
<comment type="subcellular location">
    <subcellularLocation>
        <location evidence="1">Cell membrane</location>
        <topology evidence="1">Multi-pass membrane protein</topology>
    </subcellularLocation>
    <subcellularLocation>
        <location evidence="9">Membrane</location>
        <topology evidence="9">Multi-pass membrane protein</topology>
    </subcellularLocation>
</comment>
<gene>
    <name evidence="12" type="ORF">NE619_12045</name>
</gene>
<evidence type="ECO:0000256" key="2">
    <source>
        <dbReference type="ARBA" id="ARBA00022448"/>
    </source>
</evidence>
<evidence type="ECO:0000256" key="6">
    <source>
        <dbReference type="ARBA" id="ARBA00022989"/>
    </source>
</evidence>
<evidence type="ECO:0000256" key="1">
    <source>
        <dbReference type="ARBA" id="ARBA00004651"/>
    </source>
</evidence>
<feature type="transmembrane region" description="Helical" evidence="10">
    <location>
        <begin position="144"/>
        <end position="162"/>
    </location>
</feature>
<comment type="caution">
    <text evidence="12">The sequence shown here is derived from an EMBL/GenBank/DDBJ whole genome shotgun (WGS) entry which is preliminary data.</text>
</comment>
<keyword evidence="7 10" id="KW-0472">Membrane</keyword>
<keyword evidence="8" id="KW-0143">Chaperone</keyword>
<evidence type="ECO:0000256" key="3">
    <source>
        <dbReference type="ARBA" id="ARBA00022475"/>
    </source>
</evidence>
<protein>
    <submittedName>
        <fullName evidence="12">YidC/Oxa1 family membrane protein insertase</fullName>
    </submittedName>
</protein>
<dbReference type="NCBIfam" id="TIGR03592">
    <property type="entry name" value="yidC_oxa1_cterm"/>
    <property type="match status" value="1"/>
</dbReference>
<evidence type="ECO:0000256" key="7">
    <source>
        <dbReference type="ARBA" id="ARBA00023136"/>
    </source>
</evidence>
<dbReference type="InterPro" id="IPR047196">
    <property type="entry name" value="YidC_ALB_C"/>
</dbReference>
<evidence type="ECO:0000259" key="11">
    <source>
        <dbReference type="Pfam" id="PF02096"/>
    </source>
</evidence>
<evidence type="ECO:0000256" key="4">
    <source>
        <dbReference type="ARBA" id="ARBA00022692"/>
    </source>
</evidence>
<keyword evidence="2" id="KW-0813">Transport</keyword>
<keyword evidence="5" id="KW-0653">Protein transport</keyword>
<keyword evidence="6 10" id="KW-1133">Transmembrane helix</keyword>
<feature type="domain" description="Membrane insertase YidC/Oxa/ALB C-terminal" evidence="11">
    <location>
        <begin position="26"/>
        <end position="216"/>
    </location>
</feature>
<feature type="transmembrane region" description="Helical" evidence="10">
    <location>
        <begin position="183"/>
        <end position="206"/>
    </location>
</feature>
<evidence type="ECO:0000313" key="13">
    <source>
        <dbReference type="Proteomes" id="UP001524502"/>
    </source>
</evidence>
<dbReference type="PANTHER" id="PTHR12428:SF65">
    <property type="entry name" value="CYTOCHROME C OXIDASE ASSEMBLY PROTEIN COX18, MITOCHONDRIAL"/>
    <property type="match status" value="1"/>
</dbReference>
<accession>A0ABT1RQI6</accession>
<keyword evidence="3" id="KW-1003">Cell membrane</keyword>